<reference evidence="1 2" key="1">
    <citation type="submission" date="2022-11" db="EMBL/GenBank/DDBJ databases">
        <title>Spartinivicinus poritis sp. nov., isolated from scleractinian coral Porites lutea.</title>
        <authorList>
            <person name="Zhang G."/>
            <person name="Cai L."/>
            <person name="Wei Q."/>
        </authorList>
    </citation>
    <scope>NUCLEOTIDE SEQUENCE [LARGE SCALE GENOMIC DNA]</scope>
    <source>
        <strain evidence="1 2">A2-2</strain>
    </source>
</reference>
<organism evidence="1 2">
    <name type="scientific">Spartinivicinus poritis</name>
    <dbReference type="NCBI Taxonomy" id="2994640"/>
    <lineage>
        <taxon>Bacteria</taxon>
        <taxon>Pseudomonadati</taxon>
        <taxon>Pseudomonadota</taxon>
        <taxon>Gammaproteobacteria</taxon>
        <taxon>Oceanospirillales</taxon>
        <taxon>Zooshikellaceae</taxon>
        <taxon>Spartinivicinus</taxon>
    </lineage>
</organism>
<dbReference type="EMBL" id="JAPMOU010000049">
    <property type="protein sequence ID" value="MDE1465030.1"/>
    <property type="molecule type" value="Genomic_DNA"/>
</dbReference>
<name>A0ABT5UFR8_9GAMM</name>
<evidence type="ECO:0000313" key="1">
    <source>
        <dbReference type="EMBL" id="MDE1465030.1"/>
    </source>
</evidence>
<evidence type="ECO:0008006" key="3">
    <source>
        <dbReference type="Google" id="ProtNLM"/>
    </source>
</evidence>
<protein>
    <recommendedName>
        <fullName evidence="3">Baseplate protein J-like domain-containing protein</fullName>
    </recommendedName>
</protein>
<sequence length="1054" mass="118971">MANEKSLINLDDQLGTLQKKRSLPAFAPSHFSIEERDTNRWLEYLYHFAQHIHFFDLKHGDQGHRWHSALPSPPATPNDISDIQTLLHWVEGNQLVPPRIKRLASRPDIALLMAFFQLLQHPQKQFNELTSRHQSYYFNDLLKIHKQPPVPDSCFIVATLAADATTTTLPQGTLFNAGDDSEGQPLQYELLADTTLNQARVSHVKNLLKLDDGPDSLIAVSTLFDEPTELSIPPTGVMTFGDLANTDEIAPAFPNIGLFITSSYLWLTEGVRTIRLTFDARFIATLQEADLMPDQLSHYFDIHLSTAEGVILLSDSAQALVEDTAAGTVQITLTKLFPPVTTLPDLRPHPSVETPFLQLTLKKVDEEIIINNDNDTQLVSKQQRLNQLKSVSFNTITLEVMAKGLTQLVLRHDSSELSPDQPFEPFSSQPFSGSQFTFTHPELVMKDLSSLTLHFDWVNKPDSFSDYYAAYQTYLNDNNWPHHQVTITAFTNDASSTYPLFNSDSLHINNTTLLARLQRFQQADFPLTDTDPFAWPNRLTLTLTGDDFGHTLFPKVIERFSLQNAQLISTGGDLNKIIHVSQPYTPTTKSLAIDYSAKVNINVPTAGAGTEHQLIHQHPIGQQHVVDTLPPTDFYFLLPKISQNGYLYIGLNQAPIPGVISLFFHIEPIDQVNQNEVTEVQWSYLDNNHWRAFITDKQFINSFRGTILADSTDGLLHSGIIQFRLPEITIHQEALSNNQQVWLRAAVHSTKGHLAPQLSRLHLIQAQAFMVNFVDNNNSPSHLEIPLPAGSITELVQDNPAINTISQPIESVNGKPVESTNAYQIRVSEQLRHKGRALTTWDYEHLVLDKFPFLFLVKCLRLCTADNRREPFAINVVVIPKFHHILVLQPKVPLFIRKQIKYYLQTIAPPAARISVNPPRFQEVQIEVSVNFISDTGVGLFIEQLNDALVLFLSPWSNTDDSQSNAFENTLYLTDIMSFIESQPYVIKVFNIKVLTRLSTEKEWTLTTLQVVRGLSPDVILVPARKHNIRSFSEAPLNTEGIGVMEVEFDFILE</sequence>
<gene>
    <name evidence="1" type="ORF">ORQ98_23995</name>
</gene>
<proteinExistence type="predicted"/>
<dbReference type="RefSeq" id="WP_274691340.1">
    <property type="nucleotide sequence ID" value="NZ_JAPMOU010000049.1"/>
</dbReference>
<accession>A0ABT5UFR8</accession>
<evidence type="ECO:0000313" key="2">
    <source>
        <dbReference type="Proteomes" id="UP001528823"/>
    </source>
</evidence>
<comment type="caution">
    <text evidence="1">The sequence shown here is derived from an EMBL/GenBank/DDBJ whole genome shotgun (WGS) entry which is preliminary data.</text>
</comment>
<keyword evidence="2" id="KW-1185">Reference proteome</keyword>
<dbReference type="Proteomes" id="UP001528823">
    <property type="component" value="Unassembled WGS sequence"/>
</dbReference>